<evidence type="ECO:0000256" key="1">
    <source>
        <dbReference type="SAM" id="MobiDB-lite"/>
    </source>
</evidence>
<evidence type="ECO:0008006" key="4">
    <source>
        <dbReference type="Google" id="ProtNLM"/>
    </source>
</evidence>
<feature type="non-terminal residue" evidence="2">
    <location>
        <position position="107"/>
    </location>
</feature>
<feature type="compositionally biased region" description="Basic residues" evidence="1">
    <location>
        <begin position="77"/>
        <end position="107"/>
    </location>
</feature>
<evidence type="ECO:0000313" key="2">
    <source>
        <dbReference type="EMBL" id="GAP31932.1"/>
    </source>
</evidence>
<proteinExistence type="predicted"/>
<evidence type="ECO:0000313" key="3">
    <source>
        <dbReference type="Proteomes" id="UP000037179"/>
    </source>
</evidence>
<dbReference type="AlphaFoldDB" id="A0ABC9Z286"/>
<comment type="caution">
    <text evidence="2">The sequence shown here is derived from an EMBL/GenBank/DDBJ whole genome shotgun (WGS) entry which is preliminary data.</text>
</comment>
<dbReference type="EMBL" id="BBYQ01000134">
    <property type="protein sequence ID" value="GAP31932.1"/>
    <property type="molecule type" value="Genomic_DNA"/>
</dbReference>
<reference evidence="2 3" key="2">
    <citation type="journal article" date="2016" name="Genome Announc.">
        <title>Draft Genome Sequence of Erythromycin- and Oxytetracycline-Sensitive Nocardia seriolae Strain U-1 (NBRC 110359).</title>
        <authorList>
            <person name="Imajoh M."/>
            <person name="Sukeda M."/>
            <person name="Shimizu M."/>
            <person name="Yamane J."/>
            <person name="Ohnishi K."/>
            <person name="Oshima S."/>
        </authorList>
    </citation>
    <scope>NUCLEOTIDE SEQUENCE [LARGE SCALE GENOMIC DNA]</scope>
    <source>
        <strain evidence="2 3">U-1</strain>
    </source>
</reference>
<accession>A0ABC9Z286</accession>
<gene>
    <name evidence="2" type="ORF">NSK11_contig00134-0001</name>
</gene>
<feature type="region of interest" description="Disordered" evidence="1">
    <location>
        <begin position="63"/>
        <end position="107"/>
    </location>
</feature>
<protein>
    <recommendedName>
        <fullName evidence="4">Cyclase</fullName>
    </recommendedName>
</protein>
<organism evidence="2 3">
    <name type="scientific">Nocardia seriolae</name>
    <dbReference type="NCBI Taxonomy" id="37332"/>
    <lineage>
        <taxon>Bacteria</taxon>
        <taxon>Bacillati</taxon>
        <taxon>Actinomycetota</taxon>
        <taxon>Actinomycetes</taxon>
        <taxon>Mycobacteriales</taxon>
        <taxon>Nocardiaceae</taxon>
        <taxon>Nocardia</taxon>
    </lineage>
</organism>
<reference evidence="3" key="1">
    <citation type="submission" date="2015-07" db="EMBL/GenBank/DDBJ databases">
        <title>Nocardia seriolae U-1 whole genome shotgun sequence.</title>
        <authorList>
            <person name="Imajoh M."/>
            <person name="Fukumoto Y."/>
            <person name="Sukeda M."/>
            <person name="Yamane J."/>
            <person name="Yamasaki K."/>
            <person name="Shimizu M."/>
            <person name="Ohnishi K."/>
            <person name="Oshima S."/>
        </authorList>
    </citation>
    <scope>NUCLEOTIDE SEQUENCE [LARGE SCALE GENOMIC DNA]</scope>
    <source>
        <strain evidence="3">U-1</strain>
    </source>
</reference>
<dbReference type="Proteomes" id="UP000037179">
    <property type="component" value="Unassembled WGS sequence"/>
</dbReference>
<name>A0ABC9Z286_9NOCA</name>
<keyword evidence="3" id="KW-1185">Reference proteome</keyword>
<sequence>MFTLHITHEVTDYDAWKTAFDSYDRVRRDNGVLAYRIAREAPDGKRLHIELDFGTRDQARDFTTVLEGGGPGPPRPRTPRIRTRRPPRGPHSRRAAHPPHRQPHLVS</sequence>